<dbReference type="RefSeq" id="WP_092730915.1">
    <property type="nucleotide sequence ID" value="NZ_FNPC01000002.1"/>
</dbReference>
<evidence type="ECO:0000313" key="2">
    <source>
        <dbReference type="Proteomes" id="UP000199079"/>
    </source>
</evidence>
<dbReference type="InterPro" id="IPR038282">
    <property type="entry name" value="DUF2267_sf"/>
</dbReference>
<dbReference type="Pfam" id="PF10025">
    <property type="entry name" value="DUF2267"/>
    <property type="match status" value="1"/>
</dbReference>
<keyword evidence="2" id="KW-1185">Reference proteome</keyword>
<sequence length="131" mass="14869">MNYDAFLGEVQHRLELPDEGHAAKMTRVVLNTLGERLGEGEAADLAAPLPMEIDRFLTESRGGQQFTYQEFIDRVCRRADVEEADAHFYAQAIVALVAECATGSEMQQVQEQLPEDYEELFEFTEQEAVPW</sequence>
<proteinExistence type="predicted"/>
<name>A0A1H3FKF7_9EURY</name>
<dbReference type="InterPro" id="IPR018727">
    <property type="entry name" value="DUF2267"/>
</dbReference>
<accession>A0A1H3FKF7</accession>
<reference evidence="2" key="1">
    <citation type="submission" date="2016-10" db="EMBL/GenBank/DDBJ databases">
        <authorList>
            <person name="Varghese N."/>
            <person name="Submissions S."/>
        </authorList>
    </citation>
    <scope>NUCLEOTIDE SEQUENCE [LARGE SCALE GENOMIC DNA]</scope>
    <source>
        <strain evidence="2">DC30,IBRC 10041,KCTC 4046</strain>
    </source>
</reference>
<dbReference type="OrthoDB" id="212282at2157"/>
<protein>
    <submittedName>
        <fullName evidence="1">Uncharacterized conserved protein, DUF2267 family</fullName>
    </submittedName>
</protein>
<organism evidence="1 2">
    <name type="scientific">Halopenitus persicus</name>
    <dbReference type="NCBI Taxonomy" id="1048396"/>
    <lineage>
        <taxon>Archaea</taxon>
        <taxon>Methanobacteriati</taxon>
        <taxon>Methanobacteriota</taxon>
        <taxon>Stenosarchaea group</taxon>
        <taxon>Halobacteria</taxon>
        <taxon>Halobacteriales</taxon>
        <taxon>Haloferacaceae</taxon>
        <taxon>Halopenitus</taxon>
    </lineage>
</organism>
<evidence type="ECO:0000313" key="1">
    <source>
        <dbReference type="EMBL" id="SDX91481.1"/>
    </source>
</evidence>
<dbReference type="EMBL" id="FNPC01000002">
    <property type="protein sequence ID" value="SDX91481.1"/>
    <property type="molecule type" value="Genomic_DNA"/>
</dbReference>
<dbReference type="AlphaFoldDB" id="A0A1H3FKF7"/>
<gene>
    <name evidence="1" type="ORF">SAMN05216564_102100</name>
</gene>
<dbReference type="Proteomes" id="UP000199079">
    <property type="component" value="Unassembled WGS sequence"/>
</dbReference>
<dbReference type="Gene3D" id="1.10.490.110">
    <property type="entry name" value="Uncharacterized conserved protein DUF2267"/>
    <property type="match status" value="1"/>
</dbReference>